<dbReference type="EMBL" id="JGZR01000010">
    <property type="protein sequence ID" value="KFJ01354.1"/>
    <property type="molecule type" value="Genomic_DNA"/>
</dbReference>
<feature type="domain" description="DUF2089" evidence="1">
    <location>
        <begin position="13"/>
        <end position="56"/>
    </location>
</feature>
<name>A0A087E0Q3_9BIFI</name>
<sequence>MEKENSPAWLNKLEREELEFMRQFVLCSGSLKSMAKRYDVSYPTIRLRVDRLIQKISDVDQGDDRFIELVKNLALDGEMSYETAKKLISTYRQLERR</sequence>
<reference evidence="2 3" key="1">
    <citation type="submission" date="2014-03" db="EMBL/GenBank/DDBJ databases">
        <title>Genomics of Bifidobacteria.</title>
        <authorList>
            <person name="Ventura M."/>
            <person name="Milani C."/>
            <person name="Lugli G.A."/>
        </authorList>
    </citation>
    <scope>NUCLEOTIDE SEQUENCE [LARGE SCALE GENOMIC DNA]</scope>
    <source>
        <strain evidence="2 3">LMG 11597</strain>
    </source>
</reference>
<gene>
    <name evidence="2" type="ORF">BISU_1913</name>
</gene>
<dbReference type="InterPro" id="IPR018658">
    <property type="entry name" value="DUF2089"/>
</dbReference>
<comment type="caution">
    <text evidence="2">The sequence shown here is derived from an EMBL/GenBank/DDBJ whole genome shotgun (WGS) entry which is preliminary data.</text>
</comment>
<organism evidence="2 3">
    <name type="scientific">Bifidobacterium subtile</name>
    <dbReference type="NCBI Taxonomy" id="77635"/>
    <lineage>
        <taxon>Bacteria</taxon>
        <taxon>Bacillati</taxon>
        <taxon>Actinomycetota</taxon>
        <taxon>Actinomycetes</taxon>
        <taxon>Bifidobacteriales</taxon>
        <taxon>Bifidobacteriaceae</taxon>
        <taxon>Bifidobacterium</taxon>
    </lineage>
</organism>
<evidence type="ECO:0000313" key="2">
    <source>
        <dbReference type="EMBL" id="KFJ01354.1"/>
    </source>
</evidence>
<dbReference type="Proteomes" id="UP000029055">
    <property type="component" value="Unassembled WGS sequence"/>
</dbReference>
<dbReference type="eggNOG" id="COG3877">
    <property type="taxonomic scope" value="Bacteria"/>
</dbReference>
<dbReference type="Pfam" id="PF09862">
    <property type="entry name" value="DUF2089"/>
    <property type="match status" value="1"/>
</dbReference>
<dbReference type="AlphaFoldDB" id="A0A087E0Q3"/>
<evidence type="ECO:0000313" key="3">
    <source>
        <dbReference type="Proteomes" id="UP000029055"/>
    </source>
</evidence>
<dbReference type="OrthoDB" id="9797643at2"/>
<accession>A0A087E0Q3</accession>
<proteinExistence type="predicted"/>
<dbReference type="RefSeq" id="WP_024464625.1">
    <property type="nucleotide sequence ID" value="NZ_CP062939.1"/>
</dbReference>
<protein>
    <recommendedName>
        <fullName evidence="1">DUF2089 domain-containing protein</fullName>
    </recommendedName>
</protein>
<evidence type="ECO:0000259" key="1">
    <source>
        <dbReference type="Pfam" id="PF09862"/>
    </source>
</evidence>
<keyword evidence="3" id="KW-1185">Reference proteome</keyword>